<gene>
    <name evidence="5" type="ORF">E0486_13895</name>
</gene>
<dbReference type="SUPFAM" id="SSF102114">
    <property type="entry name" value="Radical SAM enzymes"/>
    <property type="match status" value="1"/>
</dbReference>
<comment type="caution">
    <text evidence="5">The sequence shown here is derived from an EMBL/GenBank/DDBJ whole genome shotgun (WGS) entry which is preliminary data.</text>
</comment>
<dbReference type="PANTHER" id="PTHR43432:SF3">
    <property type="entry name" value="SLR0285 PROTEIN"/>
    <property type="match status" value="1"/>
</dbReference>
<dbReference type="Gene3D" id="3.80.30.30">
    <property type="match status" value="1"/>
</dbReference>
<keyword evidence="3" id="KW-0411">Iron-sulfur</keyword>
<accession>A0A4R4DWK6</accession>
<dbReference type="InterPro" id="IPR006638">
    <property type="entry name" value="Elp3/MiaA/NifB-like_rSAM"/>
</dbReference>
<proteinExistence type="predicted"/>
<dbReference type="RefSeq" id="WP_131852811.1">
    <property type="nucleotide sequence ID" value="NZ_SKFH01000027.1"/>
</dbReference>
<dbReference type="SFLD" id="SFLDS00029">
    <property type="entry name" value="Radical_SAM"/>
    <property type="match status" value="1"/>
</dbReference>
<dbReference type="Proteomes" id="UP000295164">
    <property type="component" value="Unassembled WGS sequence"/>
</dbReference>
<evidence type="ECO:0000256" key="3">
    <source>
        <dbReference type="ARBA" id="ARBA00023014"/>
    </source>
</evidence>
<dbReference type="SFLD" id="SFLDG01084">
    <property type="entry name" value="Uncharacterised_Radical_SAM_Su"/>
    <property type="match status" value="1"/>
</dbReference>
<protein>
    <submittedName>
        <fullName evidence="5">Radical SAM protein</fullName>
    </submittedName>
</protein>
<dbReference type="GO" id="GO:0003824">
    <property type="term" value="F:catalytic activity"/>
    <property type="evidence" value="ECO:0007669"/>
    <property type="project" value="InterPro"/>
</dbReference>
<dbReference type="GO" id="GO:0051536">
    <property type="term" value="F:iron-sulfur cluster binding"/>
    <property type="evidence" value="ECO:0007669"/>
    <property type="project" value="UniProtKB-KW"/>
</dbReference>
<keyword evidence="2" id="KW-0408">Iron</keyword>
<evidence type="ECO:0000313" key="5">
    <source>
        <dbReference type="EMBL" id="TCZ68372.1"/>
    </source>
</evidence>
<dbReference type="GO" id="GO:0046872">
    <property type="term" value="F:metal ion binding"/>
    <property type="evidence" value="ECO:0007669"/>
    <property type="project" value="UniProtKB-KW"/>
</dbReference>
<dbReference type="SMART" id="SM00729">
    <property type="entry name" value="Elp3"/>
    <property type="match status" value="1"/>
</dbReference>
<evidence type="ECO:0000313" key="6">
    <source>
        <dbReference type="Proteomes" id="UP000295164"/>
    </source>
</evidence>
<reference evidence="5 6" key="1">
    <citation type="submission" date="2019-03" db="EMBL/GenBank/DDBJ databases">
        <authorList>
            <person name="Kim M.K.M."/>
        </authorList>
    </citation>
    <scope>NUCLEOTIDE SEQUENCE [LARGE SCALE GENOMIC DNA]</scope>
    <source>
        <strain evidence="5 6">17J68-15</strain>
    </source>
</reference>
<dbReference type="AlphaFoldDB" id="A0A4R4DWK6"/>
<dbReference type="InterPro" id="IPR007197">
    <property type="entry name" value="rSAM"/>
</dbReference>
<name>A0A4R4DWK6_9BACT</name>
<keyword evidence="6" id="KW-1185">Reference proteome</keyword>
<keyword evidence="1" id="KW-0479">Metal-binding</keyword>
<sequence length="284" mass="32431">MTQIGLFSENSDERPLKLGHSSIHYKEVVSILNRTTGFMDSYDYTLNPYSGCAFGCSYCYAAFFARDNEQKENWGYWVNVKENALALIRKIRSKPITGKTIYMSSVTDPYQPIEKKLELTRGILKELLEFHQPRIVIQTRSPLVTRDIDLLSRLDNIQVNMTVTTDSETVRKTFEPHCPSNKMRLQAIREVHDAGIASCITMTPLLPVEDPHSFAQTLLATGIKKFIVQPFHADRGKFTAGTREEAKKLIQEMGWGQDRYKQVEAIFKEYIPDIGIGKEGFKPI</sequence>
<evidence type="ECO:0000256" key="2">
    <source>
        <dbReference type="ARBA" id="ARBA00023004"/>
    </source>
</evidence>
<dbReference type="PANTHER" id="PTHR43432">
    <property type="entry name" value="SLR0285 PROTEIN"/>
    <property type="match status" value="1"/>
</dbReference>
<dbReference type="Pfam" id="PF04055">
    <property type="entry name" value="Radical_SAM"/>
    <property type="match status" value="1"/>
</dbReference>
<organism evidence="5 6">
    <name type="scientific">Flaviaesturariibacter aridisoli</name>
    <dbReference type="NCBI Taxonomy" id="2545761"/>
    <lineage>
        <taxon>Bacteria</taxon>
        <taxon>Pseudomonadati</taxon>
        <taxon>Bacteroidota</taxon>
        <taxon>Chitinophagia</taxon>
        <taxon>Chitinophagales</taxon>
        <taxon>Chitinophagaceae</taxon>
        <taxon>Flaviaestuariibacter</taxon>
    </lineage>
</organism>
<dbReference type="OrthoDB" id="9785699at2"/>
<dbReference type="EMBL" id="SKFH01000027">
    <property type="protein sequence ID" value="TCZ68372.1"/>
    <property type="molecule type" value="Genomic_DNA"/>
</dbReference>
<feature type="domain" description="Radical SAM core" evidence="4">
    <location>
        <begin position="38"/>
        <end position="273"/>
    </location>
</feature>
<evidence type="ECO:0000259" key="4">
    <source>
        <dbReference type="PROSITE" id="PS51918"/>
    </source>
</evidence>
<dbReference type="CDD" id="cd01335">
    <property type="entry name" value="Radical_SAM"/>
    <property type="match status" value="1"/>
</dbReference>
<evidence type="ECO:0000256" key="1">
    <source>
        <dbReference type="ARBA" id="ARBA00022723"/>
    </source>
</evidence>
<dbReference type="PROSITE" id="PS51918">
    <property type="entry name" value="RADICAL_SAM"/>
    <property type="match status" value="1"/>
</dbReference>
<dbReference type="InterPro" id="IPR040086">
    <property type="entry name" value="MJ0683-like"/>
</dbReference>
<dbReference type="InterPro" id="IPR058240">
    <property type="entry name" value="rSAM_sf"/>
</dbReference>